<gene>
    <name evidence="5" type="ORF">ILEXP_LOCUS40970</name>
</gene>
<dbReference type="GO" id="GO:0005524">
    <property type="term" value="F:ATP binding"/>
    <property type="evidence" value="ECO:0007669"/>
    <property type="project" value="UniProtKB-KW"/>
</dbReference>
<dbReference type="Gene3D" id="1.10.560.10">
    <property type="entry name" value="GroEL-like equatorial domain"/>
    <property type="match status" value="1"/>
</dbReference>
<keyword evidence="4" id="KW-0143">Chaperone</keyword>
<evidence type="ECO:0000256" key="1">
    <source>
        <dbReference type="ARBA" id="ARBA00006607"/>
    </source>
</evidence>
<name>A0ABC8TPN2_9AQUA</name>
<organism evidence="5 6">
    <name type="scientific">Ilex paraguariensis</name>
    <name type="common">yerba mate</name>
    <dbReference type="NCBI Taxonomy" id="185542"/>
    <lineage>
        <taxon>Eukaryota</taxon>
        <taxon>Viridiplantae</taxon>
        <taxon>Streptophyta</taxon>
        <taxon>Embryophyta</taxon>
        <taxon>Tracheophyta</taxon>
        <taxon>Spermatophyta</taxon>
        <taxon>Magnoliopsida</taxon>
        <taxon>eudicotyledons</taxon>
        <taxon>Gunneridae</taxon>
        <taxon>Pentapetalae</taxon>
        <taxon>asterids</taxon>
        <taxon>campanulids</taxon>
        <taxon>Aquifoliales</taxon>
        <taxon>Aquifoliaceae</taxon>
        <taxon>Ilex</taxon>
    </lineage>
</organism>
<evidence type="ECO:0000313" key="5">
    <source>
        <dbReference type="EMBL" id="CAK9171410.1"/>
    </source>
</evidence>
<keyword evidence="2" id="KW-0547">Nucleotide-binding</keyword>
<comment type="caution">
    <text evidence="5">The sequence shown here is derived from an EMBL/GenBank/DDBJ whole genome shotgun (WGS) entry which is preliminary data.</text>
</comment>
<dbReference type="AlphaFoldDB" id="A0ABC8TPN2"/>
<evidence type="ECO:0000256" key="2">
    <source>
        <dbReference type="ARBA" id="ARBA00022741"/>
    </source>
</evidence>
<dbReference type="InterPro" id="IPR027413">
    <property type="entry name" value="GROEL-like_equatorial_sf"/>
</dbReference>
<comment type="similarity">
    <text evidence="1">Belongs to the chaperonin (HSP60) family.</text>
</comment>
<dbReference type="PANTHER" id="PTHR45633">
    <property type="entry name" value="60 KDA HEAT SHOCK PROTEIN, MITOCHONDRIAL"/>
    <property type="match status" value="1"/>
</dbReference>
<keyword evidence="6" id="KW-1185">Reference proteome</keyword>
<evidence type="ECO:0000313" key="6">
    <source>
        <dbReference type="Proteomes" id="UP001642360"/>
    </source>
</evidence>
<protein>
    <submittedName>
        <fullName evidence="5">Uncharacterized protein</fullName>
    </submittedName>
</protein>
<reference evidence="5 6" key="1">
    <citation type="submission" date="2024-02" db="EMBL/GenBank/DDBJ databases">
        <authorList>
            <person name="Vignale AGUSTIN F."/>
            <person name="Sosa J E."/>
            <person name="Modenutti C."/>
        </authorList>
    </citation>
    <scope>NUCLEOTIDE SEQUENCE [LARGE SCALE GENOMIC DNA]</scope>
</reference>
<dbReference type="EMBL" id="CAUOFW020005725">
    <property type="protein sequence ID" value="CAK9171410.1"/>
    <property type="molecule type" value="Genomic_DNA"/>
</dbReference>
<dbReference type="InterPro" id="IPR027410">
    <property type="entry name" value="TCP-1-like_intermed_sf"/>
</dbReference>
<dbReference type="PRINTS" id="PR00304">
    <property type="entry name" value="TCOMPLEXTCP1"/>
</dbReference>
<evidence type="ECO:0000256" key="3">
    <source>
        <dbReference type="ARBA" id="ARBA00022840"/>
    </source>
</evidence>
<accession>A0ABC8TPN2</accession>
<evidence type="ECO:0000256" key="4">
    <source>
        <dbReference type="ARBA" id="ARBA00023186"/>
    </source>
</evidence>
<dbReference type="InterPro" id="IPR017998">
    <property type="entry name" value="Chaperone_TCP-1"/>
</dbReference>
<dbReference type="Pfam" id="PF00118">
    <property type="entry name" value="Cpn60_TCP1"/>
    <property type="match status" value="1"/>
</dbReference>
<dbReference type="InterPro" id="IPR001844">
    <property type="entry name" value="Cpn60/GroEL"/>
</dbReference>
<sequence>MITEISDSSFPYVNIHPPAVFGSSPNLEALALEANKSQDQEGDNVVNASVKSSRLMHEITFSTDDKPKLLSEPPVWLDWKTSKSITALTSLISEIGLSIQEAHAFSTVDGNSLDVFVVDGGHMRYLLMECSINSQKIERFRIALKKEALKIENFSLDDPLMFDRYKIALKQTIVCRRNVVLDEYGTPKVVNDGVVIARAIELPDAMENAGAALIREVGPFKTIDSAGDGTTTAAILVREIIKLGLLNVTSGANPVSVKKGIDKTVQRLVEELEKKARPVKGGDDIKGSAFLQWNAMGIDERSIDERRGESGEQAWR</sequence>
<dbReference type="InterPro" id="IPR002423">
    <property type="entry name" value="Cpn60/GroEL/TCP-1"/>
</dbReference>
<keyword evidence="3" id="KW-0067">ATP-binding</keyword>
<dbReference type="SUPFAM" id="SSF48592">
    <property type="entry name" value="GroEL equatorial domain-like"/>
    <property type="match status" value="1"/>
</dbReference>
<dbReference type="Proteomes" id="UP001642360">
    <property type="component" value="Unassembled WGS sequence"/>
</dbReference>
<dbReference type="Gene3D" id="3.30.260.10">
    <property type="entry name" value="TCP-1-like chaperonin intermediate domain"/>
    <property type="match status" value="1"/>
</dbReference>
<proteinExistence type="inferred from homology"/>